<evidence type="ECO:0000256" key="1">
    <source>
        <dbReference type="SAM" id="MobiDB-lite"/>
    </source>
</evidence>
<feature type="signal peptide" evidence="2">
    <location>
        <begin position="1"/>
        <end position="19"/>
    </location>
</feature>
<keyword evidence="4" id="KW-1185">Reference proteome</keyword>
<accession>F1YHD0</accession>
<feature type="compositionally biased region" description="Gly residues" evidence="1">
    <location>
        <begin position="178"/>
        <end position="191"/>
    </location>
</feature>
<evidence type="ECO:0008006" key="5">
    <source>
        <dbReference type="Google" id="ProtNLM"/>
    </source>
</evidence>
<feature type="chain" id="PRO_5003276960" description="Secreted protein" evidence="2">
    <location>
        <begin position="20"/>
        <end position="209"/>
    </location>
</feature>
<organism evidence="3 4">
    <name type="scientific">Gordonia neofelifaecis NRRL B-59395</name>
    <dbReference type="NCBI Taxonomy" id="644548"/>
    <lineage>
        <taxon>Bacteria</taxon>
        <taxon>Bacillati</taxon>
        <taxon>Actinomycetota</taxon>
        <taxon>Actinomycetes</taxon>
        <taxon>Mycobacteriales</taxon>
        <taxon>Gordoniaceae</taxon>
        <taxon>Gordonia</taxon>
    </lineage>
</organism>
<feature type="region of interest" description="Disordered" evidence="1">
    <location>
        <begin position="155"/>
        <end position="201"/>
    </location>
</feature>
<name>F1YHD0_9ACTN</name>
<dbReference type="eggNOG" id="ENOG5032DT3">
    <property type="taxonomic scope" value="Bacteria"/>
</dbReference>
<protein>
    <recommendedName>
        <fullName evidence="5">Secreted protein</fullName>
    </recommendedName>
</protein>
<dbReference type="Proteomes" id="UP000035065">
    <property type="component" value="Unassembled WGS sequence"/>
</dbReference>
<dbReference type="EMBL" id="AEUD01000004">
    <property type="protein sequence ID" value="EGD55768.1"/>
    <property type="molecule type" value="Genomic_DNA"/>
</dbReference>
<feature type="region of interest" description="Disordered" evidence="1">
    <location>
        <begin position="108"/>
        <end position="143"/>
    </location>
</feature>
<evidence type="ECO:0000313" key="3">
    <source>
        <dbReference type="EMBL" id="EGD55768.1"/>
    </source>
</evidence>
<proteinExistence type="predicted"/>
<reference evidence="3 4" key="1">
    <citation type="journal article" date="2011" name="J. Bacteriol.">
        <title>Draft Genome Sequence of Gordonia neofelifaecis NRRL B-59395, a Cholesterol-Degrading Actinomycete.</title>
        <authorList>
            <person name="Ge F."/>
            <person name="Li W."/>
            <person name="Chen G."/>
            <person name="Liu Y."/>
            <person name="Zhang G."/>
            <person name="Yong B."/>
            <person name="Wang Q."/>
            <person name="Wang N."/>
            <person name="Huang Z."/>
            <person name="Li W."/>
            <person name="Wang J."/>
            <person name="Wu C."/>
            <person name="Xie Q."/>
            <person name="Liu G."/>
        </authorList>
    </citation>
    <scope>NUCLEOTIDE SEQUENCE [LARGE SCALE GENOMIC DNA]</scope>
    <source>
        <strain evidence="3 4">NRRL B-59395</strain>
    </source>
</reference>
<dbReference type="AlphaFoldDB" id="F1YHD0"/>
<comment type="caution">
    <text evidence="3">The sequence shown here is derived from an EMBL/GenBank/DDBJ whole genome shotgun (WGS) entry which is preliminary data.</text>
</comment>
<dbReference type="STRING" id="644548.SCNU_05990"/>
<gene>
    <name evidence="3" type="ORF">SCNU_05990</name>
</gene>
<evidence type="ECO:0000256" key="2">
    <source>
        <dbReference type="SAM" id="SignalP"/>
    </source>
</evidence>
<evidence type="ECO:0000313" key="4">
    <source>
        <dbReference type="Proteomes" id="UP000035065"/>
    </source>
</evidence>
<sequence>MSVAGVVAVLAAAPGTAGAAGKGTALSAHDNGDCTVTITLTNYTNTTYYQPDWWFDQEGPPPANGSDPADFVSPWREVPSTGTNWPFARWIGDPPLHSEVADGVAKWPGSPYNSSAQPDGYESSATIDPREAENPAPPAVADDGSYTIWFRINNGPQTADRVPPASVKVTGCESSGGSSDGSSGGSSGSTGGSLDFGSLDFGSIFKPFS</sequence>
<keyword evidence="2" id="KW-0732">Signal</keyword>